<evidence type="ECO:0000256" key="2">
    <source>
        <dbReference type="ARBA" id="ARBA00022723"/>
    </source>
</evidence>
<dbReference type="Gene3D" id="3.20.20.70">
    <property type="entry name" value="Aldolase class I"/>
    <property type="match status" value="1"/>
</dbReference>
<evidence type="ECO:0000256" key="1">
    <source>
        <dbReference type="ARBA" id="ARBA00022691"/>
    </source>
</evidence>
<dbReference type="CDD" id="cd01335">
    <property type="entry name" value="Radical_SAM"/>
    <property type="match status" value="1"/>
</dbReference>
<accession>A0A1J4JA00</accession>
<evidence type="ECO:0000256" key="4">
    <source>
        <dbReference type="ARBA" id="ARBA00023014"/>
    </source>
</evidence>
<dbReference type="Proteomes" id="UP000179807">
    <property type="component" value="Unassembled WGS sequence"/>
</dbReference>
<dbReference type="OrthoDB" id="431409at2759"/>
<keyword evidence="3" id="KW-0408">Iron</keyword>
<comment type="caution">
    <text evidence="6">The sequence shown here is derived from an EMBL/GenBank/DDBJ whole genome shotgun (WGS) entry which is preliminary data.</text>
</comment>
<gene>
    <name evidence="6" type="ORF">TRFO_39537</name>
</gene>
<dbReference type="InterPro" id="IPR007197">
    <property type="entry name" value="rSAM"/>
</dbReference>
<dbReference type="GO" id="GO:0051536">
    <property type="term" value="F:iron-sulfur cluster binding"/>
    <property type="evidence" value="ECO:0007669"/>
    <property type="project" value="UniProtKB-KW"/>
</dbReference>
<dbReference type="AlphaFoldDB" id="A0A1J4JA00"/>
<keyword evidence="7" id="KW-1185">Reference proteome</keyword>
<name>A0A1J4JA00_9EUKA</name>
<keyword evidence="2" id="KW-0479">Metal-binding</keyword>
<organism evidence="6 7">
    <name type="scientific">Tritrichomonas foetus</name>
    <dbReference type="NCBI Taxonomy" id="1144522"/>
    <lineage>
        <taxon>Eukaryota</taxon>
        <taxon>Metamonada</taxon>
        <taxon>Parabasalia</taxon>
        <taxon>Tritrichomonadida</taxon>
        <taxon>Tritrichomonadidae</taxon>
        <taxon>Tritrichomonas</taxon>
    </lineage>
</organism>
<evidence type="ECO:0000259" key="5">
    <source>
        <dbReference type="Pfam" id="PF04055"/>
    </source>
</evidence>
<keyword evidence="4" id="KW-0411">Iron-sulfur</keyword>
<dbReference type="GO" id="GO:0046872">
    <property type="term" value="F:metal ion binding"/>
    <property type="evidence" value="ECO:0007669"/>
    <property type="project" value="UniProtKB-KW"/>
</dbReference>
<dbReference type="GeneID" id="94847412"/>
<dbReference type="InterPro" id="IPR058240">
    <property type="entry name" value="rSAM_sf"/>
</dbReference>
<keyword evidence="1" id="KW-0949">S-adenosyl-L-methionine</keyword>
<evidence type="ECO:0000313" key="7">
    <source>
        <dbReference type="Proteomes" id="UP000179807"/>
    </source>
</evidence>
<feature type="domain" description="Radical SAM core" evidence="5">
    <location>
        <begin position="55"/>
        <end position="218"/>
    </location>
</feature>
<dbReference type="GO" id="GO:0003824">
    <property type="term" value="F:catalytic activity"/>
    <property type="evidence" value="ECO:0007669"/>
    <property type="project" value="InterPro"/>
</dbReference>
<sequence length="346" mass="40265">MESFHNFKILVTQISKKHGHDISDKYHNAIYQDVNLGGKNIKLRRNASFTPYIDQGCTANCLFCSETFSKNGIVDIEEVGKNCMIHHERVAKFKEILEQLDGFDLSISISGLEPILGIDQIDDFLRTSREVEESGKKVIQRVIMYSNLTEGKKVYEKLKKIIKENPKFKQIQISRHHYNETINKKIMRYHVNTDGFEERVQLIQPLIDTKLVCVMQKGGIDSLPEIIEYVKYGKSLNFKKIGFRQLAICEGVVDENETSIYCKENHVDFDSILQEIENSQEWHFVSAVCGYYFINVRYEYDGVIVNFSVSDYNTMVECHMSERKEKLILYPNGNLCYDWSINKIVY</sequence>
<dbReference type="InterPro" id="IPR013785">
    <property type="entry name" value="Aldolase_TIM"/>
</dbReference>
<reference evidence="6" key="1">
    <citation type="submission" date="2016-10" db="EMBL/GenBank/DDBJ databases">
        <authorList>
            <person name="Benchimol M."/>
            <person name="Almeida L.G."/>
            <person name="Vasconcelos A.T."/>
            <person name="Perreira-Neves A."/>
            <person name="Rosa I.A."/>
            <person name="Tasca T."/>
            <person name="Bogo M.R."/>
            <person name="de Souza W."/>
        </authorList>
    </citation>
    <scope>NUCLEOTIDE SEQUENCE [LARGE SCALE GENOMIC DNA]</scope>
    <source>
        <strain evidence="6">K</strain>
    </source>
</reference>
<dbReference type="EMBL" id="MLAK01001333">
    <property type="protein sequence ID" value="OHS94269.1"/>
    <property type="molecule type" value="Genomic_DNA"/>
</dbReference>
<evidence type="ECO:0000256" key="3">
    <source>
        <dbReference type="ARBA" id="ARBA00023004"/>
    </source>
</evidence>
<dbReference type="SFLD" id="SFLDS00029">
    <property type="entry name" value="Radical_SAM"/>
    <property type="match status" value="1"/>
</dbReference>
<dbReference type="VEuPathDB" id="TrichDB:TRFO_39537"/>
<protein>
    <recommendedName>
        <fullName evidence="5">Radical SAM core domain-containing protein</fullName>
    </recommendedName>
</protein>
<dbReference type="RefSeq" id="XP_068347406.1">
    <property type="nucleotide sequence ID" value="XM_068512708.1"/>
</dbReference>
<dbReference type="SUPFAM" id="SSF102114">
    <property type="entry name" value="Radical SAM enzymes"/>
    <property type="match status" value="1"/>
</dbReference>
<proteinExistence type="predicted"/>
<evidence type="ECO:0000313" key="6">
    <source>
        <dbReference type="EMBL" id="OHS94269.1"/>
    </source>
</evidence>
<dbReference type="Pfam" id="PF04055">
    <property type="entry name" value="Radical_SAM"/>
    <property type="match status" value="1"/>
</dbReference>